<evidence type="ECO:0000313" key="1">
    <source>
        <dbReference type="EMBL" id="MBU8866638.1"/>
    </source>
</evidence>
<dbReference type="RefSeq" id="WP_216924788.1">
    <property type="nucleotide sequence ID" value="NZ_JAHOPC010000005.1"/>
</dbReference>
<proteinExistence type="predicted"/>
<keyword evidence="2" id="KW-1185">Reference proteome</keyword>
<evidence type="ECO:0000313" key="2">
    <source>
        <dbReference type="Proteomes" id="UP000824166"/>
    </source>
</evidence>
<protein>
    <submittedName>
        <fullName evidence="1">Uncharacterized protein</fullName>
    </submittedName>
</protein>
<accession>A0ABS6I4J7</accession>
<dbReference type="EMBL" id="JAHOPC010000005">
    <property type="protein sequence ID" value="MBU8866638.1"/>
    <property type="molecule type" value="Genomic_DNA"/>
</dbReference>
<comment type="caution">
    <text evidence="1">The sequence shown here is derived from an EMBL/GenBank/DDBJ whole genome shotgun (WGS) entry which is preliminary data.</text>
</comment>
<reference evidence="1 2" key="1">
    <citation type="submission" date="2021-06" db="EMBL/GenBank/DDBJ databases">
        <authorList>
            <person name="Jeong J.W."/>
        </authorList>
    </citation>
    <scope>NUCLEOTIDE SEQUENCE [LARGE SCALE GENOMIC DNA]</scope>
    <source>
        <strain evidence="1 2">MMS21-TAE1-1</strain>
    </source>
</reference>
<name>A0ABS6I4J7_9MICC</name>
<organism evidence="1 2">
    <name type="scientific">Paenarthrobacter aromaticivorans</name>
    <dbReference type="NCBI Taxonomy" id="2849150"/>
    <lineage>
        <taxon>Bacteria</taxon>
        <taxon>Bacillati</taxon>
        <taxon>Actinomycetota</taxon>
        <taxon>Actinomycetes</taxon>
        <taxon>Micrococcales</taxon>
        <taxon>Micrococcaceae</taxon>
        <taxon>Paenarthrobacter</taxon>
    </lineage>
</organism>
<sequence length="183" mass="19606">MMRIGDLLLRDYELRQHTPMPEMDPLTEAGALQEAQLLGVKFDVLSGVAGLLFELRVALQLRETNTGVLIAHGVREMTWSGPSRDTPLTAWTVAGCEPQSIDGLFALQLGMWPAPGAQLSLKAESAAFFTGDVLGLTEAPPNYANHDRATLGSEVADWDSFFEPISAVFFDGASAGRGGLGSE</sequence>
<dbReference type="Proteomes" id="UP000824166">
    <property type="component" value="Unassembled WGS sequence"/>
</dbReference>
<gene>
    <name evidence="1" type="ORF">KSW38_10095</name>
</gene>